<dbReference type="EMBL" id="JAMQCR010000002">
    <property type="protein sequence ID" value="MCM2534836.1"/>
    <property type="molecule type" value="Genomic_DNA"/>
</dbReference>
<comment type="caution">
    <text evidence="1">The sequence shown here is derived from an EMBL/GenBank/DDBJ whole genome shotgun (WGS) entry which is preliminary data.</text>
</comment>
<keyword evidence="2" id="KW-1185">Reference proteome</keyword>
<gene>
    <name evidence="1" type="ORF">NDK43_23955</name>
</gene>
<accession>A0ABT0WEU5</accession>
<organism evidence="1 2">
    <name type="scientific">Neobacillus pocheonensis</name>
    <dbReference type="NCBI Taxonomy" id="363869"/>
    <lineage>
        <taxon>Bacteria</taxon>
        <taxon>Bacillati</taxon>
        <taxon>Bacillota</taxon>
        <taxon>Bacilli</taxon>
        <taxon>Bacillales</taxon>
        <taxon>Bacillaceae</taxon>
        <taxon>Neobacillus</taxon>
    </lineage>
</organism>
<reference evidence="1 2" key="1">
    <citation type="submission" date="2022-06" db="EMBL/GenBank/DDBJ databases">
        <authorList>
            <person name="Jeon C.O."/>
        </authorList>
    </citation>
    <scope>NUCLEOTIDE SEQUENCE [LARGE SCALE GENOMIC DNA]</scope>
    <source>
        <strain evidence="1 2">KCTC 13943</strain>
    </source>
</reference>
<proteinExistence type="predicted"/>
<name>A0ABT0WEU5_9BACI</name>
<evidence type="ECO:0008006" key="3">
    <source>
        <dbReference type="Google" id="ProtNLM"/>
    </source>
</evidence>
<sequence length="60" mass="6830">MDIHKEVELSWNTIYGIMSSDVFKEKGSSAKDDRRRIESVIEDVAAGEKFVVCKLDHSTK</sequence>
<evidence type="ECO:0000313" key="2">
    <source>
        <dbReference type="Proteomes" id="UP001523262"/>
    </source>
</evidence>
<dbReference type="Proteomes" id="UP001523262">
    <property type="component" value="Unassembled WGS sequence"/>
</dbReference>
<evidence type="ECO:0000313" key="1">
    <source>
        <dbReference type="EMBL" id="MCM2534836.1"/>
    </source>
</evidence>
<protein>
    <recommendedName>
        <fullName evidence="3">Resolvase/invertase-type recombinase catalytic domain-containing protein</fullName>
    </recommendedName>
</protein>